<dbReference type="Proteomes" id="UP000252100">
    <property type="component" value="Chromosome"/>
</dbReference>
<dbReference type="Gene3D" id="3.30.310.100">
    <property type="entry name" value="YugN-like"/>
    <property type="match status" value="1"/>
</dbReference>
<accession>A0A345BYS7</accession>
<dbReference type="SUPFAM" id="SSF160755">
    <property type="entry name" value="YugN-like"/>
    <property type="match status" value="1"/>
</dbReference>
<evidence type="ECO:0000313" key="1">
    <source>
        <dbReference type="EMBL" id="AXF56108.1"/>
    </source>
</evidence>
<evidence type="ECO:0000313" key="2">
    <source>
        <dbReference type="Proteomes" id="UP000252100"/>
    </source>
</evidence>
<keyword evidence="2" id="KW-1185">Reference proteome</keyword>
<dbReference type="Pfam" id="PF08868">
    <property type="entry name" value="YugN"/>
    <property type="match status" value="1"/>
</dbReference>
<dbReference type="EMBL" id="CP031092">
    <property type="protein sequence ID" value="AXF56108.1"/>
    <property type="molecule type" value="Genomic_DNA"/>
</dbReference>
<dbReference type="InterPro" id="IPR014967">
    <property type="entry name" value="Uncharacterised_YugN-like"/>
</dbReference>
<dbReference type="InterPro" id="IPR036491">
    <property type="entry name" value="YugN-like_sf"/>
</dbReference>
<gene>
    <name evidence="1" type="ORF">DT065_08780</name>
</gene>
<reference evidence="1 2" key="1">
    <citation type="journal article" date="2018" name="J. Microbiol.">
        <title>Salicibibacter kimchii gen. nov., sp. nov., a moderately halophilic and alkalitolerant bacterium in the family Bacillaceae, isolated from kimchi.</title>
        <authorList>
            <person name="Jang J.Y."/>
            <person name="Oh Y.J."/>
            <person name="Lim S.K."/>
            <person name="Park H.K."/>
            <person name="Lee C."/>
            <person name="Kim J.Y."/>
            <person name="Lee M.A."/>
            <person name="Choi H.J."/>
        </authorList>
    </citation>
    <scope>NUCLEOTIDE SEQUENCE [LARGE SCALE GENOMIC DNA]</scope>
    <source>
        <strain evidence="1 2">NKC1-1</strain>
    </source>
</reference>
<dbReference type="AlphaFoldDB" id="A0A345BYS7"/>
<sequence>MLHRRPLAMLELRSQISGLQMPMKELEQKVKPFGFTIESGWEYDDAYMDYQMADNHGYHFLRIPFSIAVGENGSRDATVVLGMPFLFSHRYQSGLDHEGITAYSALWNQFSSQEEKDTYIDQAYVREGVMLVRELEQALST</sequence>
<proteinExistence type="predicted"/>
<dbReference type="KEGG" id="rue:DT065_08780"/>
<protein>
    <recommendedName>
        <fullName evidence="3">YugN-like family protein</fullName>
    </recommendedName>
</protein>
<organism evidence="1 2">
    <name type="scientific">Salicibibacter kimchii</name>
    <dbReference type="NCBI Taxonomy" id="2099786"/>
    <lineage>
        <taxon>Bacteria</taxon>
        <taxon>Bacillati</taxon>
        <taxon>Bacillota</taxon>
        <taxon>Bacilli</taxon>
        <taxon>Bacillales</taxon>
        <taxon>Bacillaceae</taxon>
        <taxon>Salicibibacter</taxon>
    </lineage>
</organism>
<name>A0A345BYS7_9BACI</name>
<evidence type="ECO:0008006" key="3">
    <source>
        <dbReference type="Google" id="ProtNLM"/>
    </source>
</evidence>